<sequence>MRKKLKQALVSDRVCKNIVEKLGRKGGLSSSILPISRLPTGSSSNFCIKRQLYFLFKILLLLHISINNVTGIAHDSILCSNSEDNTGVQKCEEPSHNILKLVKRDDRKAREIAQEHGMVVKGEPFLDSHYFLSEDKTGVGAQRRRKRSLESIQDRPEVAELIVDRPRRRVKRDYIEQPSIIGPLEETQSGRKRRQTTFFERRPVPKLPFPDPLYQDQWYLVSFFCFFFKFFDKDLVFFGYHWIEDPRLCIAK</sequence>
<protein>
    <submittedName>
        <fullName evidence="1">Uncharacterized protein</fullName>
    </submittedName>
</protein>
<comment type="caution">
    <text evidence="1">The sequence shown here is derived from an EMBL/GenBank/DDBJ whole genome shotgun (WGS) entry which is preliminary data.</text>
</comment>
<proteinExistence type="predicted"/>
<name>A0ACB1AGT7_MELEN</name>
<evidence type="ECO:0000313" key="2">
    <source>
        <dbReference type="Proteomes" id="UP001497535"/>
    </source>
</evidence>
<evidence type="ECO:0000313" key="1">
    <source>
        <dbReference type="EMBL" id="CAK5090029.1"/>
    </source>
</evidence>
<accession>A0ACB1AGT7</accession>
<dbReference type="Proteomes" id="UP001497535">
    <property type="component" value="Unassembled WGS sequence"/>
</dbReference>
<organism evidence="1 2">
    <name type="scientific">Meloidogyne enterolobii</name>
    <name type="common">Root-knot nematode worm</name>
    <name type="synonym">Meloidogyne mayaguensis</name>
    <dbReference type="NCBI Taxonomy" id="390850"/>
    <lineage>
        <taxon>Eukaryota</taxon>
        <taxon>Metazoa</taxon>
        <taxon>Ecdysozoa</taxon>
        <taxon>Nematoda</taxon>
        <taxon>Chromadorea</taxon>
        <taxon>Rhabditida</taxon>
        <taxon>Tylenchina</taxon>
        <taxon>Tylenchomorpha</taxon>
        <taxon>Tylenchoidea</taxon>
        <taxon>Meloidogynidae</taxon>
        <taxon>Meloidogyninae</taxon>
        <taxon>Meloidogyne</taxon>
    </lineage>
</organism>
<keyword evidence="2" id="KW-1185">Reference proteome</keyword>
<gene>
    <name evidence="1" type="ORF">MENTE1834_LOCUS37791</name>
</gene>
<reference evidence="1" key="1">
    <citation type="submission" date="2023-11" db="EMBL/GenBank/DDBJ databases">
        <authorList>
            <person name="Poullet M."/>
        </authorList>
    </citation>
    <scope>NUCLEOTIDE SEQUENCE</scope>
    <source>
        <strain evidence="1">E1834</strain>
    </source>
</reference>
<dbReference type="EMBL" id="CAVMJV010000080">
    <property type="protein sequence ID" value="CAK5090029.1"/>
    <property type="molecule type" value="Genomic_DNA"/>
</dbReference>